<evidence type="ECO:0000256" key="2">
    <source>
        <dbReference type="ARBA" id="ARBA00022771"/>
    </source>
</evidence>
<feature type="region of interest" description="Disordered" evidence="5">
    <location>
        <begin position="385"/>
        <end position="405"/>
    </location>
</feature>
<evidence type="ECO:0000259" key="6">
    <source>
        <dbReference type="PROSITE" id="PS50865"/>
    </source>
</evidence>
<accession>A0A8J4G9U1</accession>
<feature type="compositionally biased region" description="Basic and acidic residues" evidence="5">
    <location>
        <begin position="391"/>
        <end position="401"/>
    </location>
</feature>
<evidence type="ECO:0000313" key="8">
    <source>
        <dbReference type="Proteomes" id="UP000722791"/>
    </source>
</evidence>
<dbReference type="AlphaFoldDB" id="A0A8J4G9U1"/>
<evidence type="ECO:0000313" key="7">
    <source>
        <dbReference type="EMBL" id="GIM02952.1"/>
    </source>
</evidence>
<gene>
    <name evidence="7" type="ORF">Vretimale_7774</name>
</gene>
<dbReference type="GO" id="GO:0008270">
    <property type="term" value="F:zinc ion binding"/>
    <property type="evidence" value="ECO:0007669"/>
    <property type="project" value="UniProtKB-KW"/>
</dbReference>
<dbReference type="Proteomes" id="UP000722791">
    <property type="component" value="Unassembled WGS sequence"/>
</dbReference>
<protein>
    <recommendedName>
        <fullName evidence="6">MYND-type domain-containing protein</fullName>
    </recommendedName>
</protein>
<name>A0A8J4G9U1_9CHLO</name>
<dbReference type="EMBL" id="BNCQ01000013">
    <property type="protein sequence ID" value="GIM02952.1"/>
    <property type="molecule type" value="Genomic_DNA"/>
</dbReference>
<keyword evidence="3" id="KW-0862">Zinc</keyword>
<sequence length="790" mass="82934">MQIETVLITTMPYLSFHSCYRSRYPRYASRPHRMVGKGSTGPPAWKAFLAASIEKPLLERVDQVQPVISQVQTILDENSGLSAGSQKLFAALAVGTLSTAVAGLDPENPHSYWQLIAVNDVVAGSDRRLALTLVEHQFLNVLRRVHDKVGNMSHRVSQAVVLVLYSVTLSALSASGSAEAVAGASELLDLLLAQITFLAVAPDVLQSPTGLGTAQRCLEMCWELTRAPTPKCKAFREKLQQTHMAGRALQIAAAVVGHGGDDGDGGITGAAAAASTISQVAMLEDRQGVSITAGAGAGATAAVTIEKSESSYEDRLSLAAQACSFAANLAGLGTRGIELSAVGLAPQRAWLLKPGTLAALRPALEGLVQGLAKLRQRIEAQGPEAMASELSFDKPQEDADLRPGPLPRKRLLNQVEGAVRNLLVLLGLPTIVMGTSEEDVVEACGFVIRHSFGLFTEGYVDTMRALRSVVADPPTTQGFTASYPGDYAQFFRAFAGHIETVAPALGVQLEDWGVRFTGEQAARDLPVMEVAEGVDARIAYSWLKGQIQQIINWGHNMMIIVRMADQTKMAAFQQQQQQQQQRSQQAIDPSLPKPAAPRPYQPPGAAGEAGSADAAGAGGVAGTCATCGAAQQAGGPPLLWCSRCRTVRYCSRACQLGHWPNHKAACHQAAAASASATAAKAAQATASTVSQPAQEDQEALHDEKPMVAVDVNVDAANPTVELSRDKEVTDTGAVECGDGVVTTTAEGPGDATAVRLENVTAGHVSADIARVQKAEDGSAGGQGDATKGTL</sequence>
<organism evidence="7 8">
    <name type="scientific">Volvox reticuliferus</name>
    <dbReference type="NCBI Taxonomy" id="1737510"/>
    <lineage>
        <taxon>Eukaryota</taxon>
        <taxon>Viridiplantae</taxon>
        <taxon>Chlorophyta</taxon>
        <taxon>core chlorophytes</taxon>
        <taxon>Chlorophyceae</taxon>
        <taxon>CS clade</taxon>
        <taxon>Chlamydomonadales</taxon>
        <taxon>Volvocaceae</taxon>
        <taxon>Volvox</taxon>
    </lineage>
</organism>
<comment type="caution">
    <text evidence="7">The sequence shown here is derived from an EMBL/GenBank/DDBJ whole genome shotgun (WGS) entry which is preliminary data.</text>
</comment>
<dbReference type="Pfam" id="PF01753">
    <property type="entry name" value="zf-MYND"/>
    <property type="match status" value="1"/>
</dbReference>
<dbReference type="SUPFAM" id="SSF144232">
    <property type="entry name" value="HIT/MYND zinc finger-like"/>
    <property type="match status" value="1"/>
</dbReference>
<evidence type="ECO:0000256" key="4">
    <source>
        <dbReference type="PROSITE-ProRule" id="PRU00134"/>
    </source>
</evidence>
<dbReference type="InterPro" id="IPR002893">
    <property type="entry name" value="Znf_MYND"/>
</dbReference>
<evidence type="ECO:0000256" key="5">
    <source>
        <dbReference type="SAM" id="MobiDB-lite"/>
    </source>
</evidence>
<reference evidence="7" key="1">
    <citation type="journal article" date="2021" name="Proc. Natl. Acad. Sci. U.S.A.">
        <title>Three genomes in the algal genus Volvox reveal the fate of a haploid sex-determining region after a transition to homothallism.</title>
        <authorList>
            <person name="Yamamoto K."/>
            <person name="Hamaji T."/>
            <person name="Kawai-Toyooka H."/>
            <person name="Matsuzaki R."/>
            <person name="Takahashi F."/>
            <person name="Nishimura Y."/>
            <person name="Kawachi M."/>
            <person name="Noguchi H."/>
            <person name="Minakuchi Y."/>
            <person name="Umen J.G."/>
            <person name="Toyoda A."/>
            <person name="Nozaki H."/>
        </authorList>
    </citation>
    <scope>NUCLEOTIDE SEQUENCE</scope>
    <source>
        <strain evidence="7">NIES-3785</strain>
    </source>
</reference>
<dbReference type="PROSITE" id="PS01360">
    <property type="entry name" value="ZF_MYND_1"/>
    <property type="match status" value="1"/>
</dbReference>
<feature type="compositionally biased region" description="Low complexity" evidence="5">
    <location>
        <begin position="573"/>
        <end position="585"/>
    </location>
</feature>
<proteinExistence type="predicted"/>
<feature type="compositionally biased region" description="Pro residues" evidence="5">
    <location>
        <begin position="591"/>
        <end position="602"/>
    </location>
</feature>
<dbReference type="Gene3D" id="6.10.140.2220">
    <property type="match status" value="1"/>
</dbReference>
<keyword evidence="1" id="KW-0479">Metal-binding</keyword>
<feature type="compositionally biased region" description="Low complexity" evidence="5">
    <location>
        <begin position="603"/>
        <end position="613"/>
    </location>
</feature>
<keyword evidence="2 4" id="KW-0863">Zinc-finger</keyword>
<feature type="region of interest" description="Disordered" evidence="5">
    <location>
        <begin position="571"/>
        <end position="613"/>
    </location>
</feature>
<evidence type="ECO:0000256" key="1">
    <source>
        <dbReference type="ARBA" id="ARBA00022723"/>
    </source>
</evidence>
<dbReference type="PROSITE" id="PS50865">
    <property type="entry name" value="ZF_MYND_2"/>
    <property type="match status" value="1"/>
</dbReference>
<evidence type="ECO:0000256" key="3">
    <source>
        <dbReference type="ARBA" id="ARBA00022833"/>
    </source>
</evidence>
<feature type="domain" description="MYND-type" evidence="6">
    <location>
        <begin position="624"/>
        <end position="666"/>
    </location>
</feature>